<accession>A0A233S5P1</accession>
<feature type="transmembrane region" description="Helical" evidence="2">
    <location>
        <begin position="307"/>
        <end position="328"/>
    </location>
</feature>
<name>A0A233S5P1_STRDA</name>
<sequence>MGVATPSPDPGTGPAAPPEQIPEPPRDDDPYADPLHGLLRSAVADRPLEDVVRLITLLERRPEHARTTAEALRAAGIDRPVEDVTRLVSLLTRPPRTSGGADEAIRAAAECRPLEEVTRLMELLRHTSAEPHCVRAAVEAVAVGRPVEELAELIARLASEESAHEAALPEPTVLEPADTLLASVVPAPEAAAPSPQQSDSRSPDSGSPKAPLRLARTAAVLVFLCGAAHAPRYWSDLSQPALRTTLVASGLCLLLALALPARTVPARLAAATVTLLVTATLAAVQVLDGGRFGLPDPAWLQSALLAPPWLAGTAAAAAALAALAVLLATVGMANARRAEGVEPERRGCGDGLG</sequence>
<proteinExistence type="predicted"/>
<feature type="transmembrane region" description="Helical" evidence="2">
    <location>
        <begin position="240"/>
        <end position="261"/>
    </location>
</feature>
<dbReference type="Proteomes" id="UP000215483">
    <property type="component" value="Unassembled WGS sequence"/>
</dbReference>
<feature type="compositionally biased region" description="Low complexity" evidence="1">
    <location>
        <begin position="188"/>
        <end position="208"/>
    </location>
</feature>
<evidence type="ECO:0000313" key="3">
    <source>
        <dbReference type="EMBL" id="OXY91015.1"/>
    </source>
</evidence>
<protein>
    <submittedName>
        <fullName evidence="3">Uncharacterized protein</fullName>
    </submittedName>
</protein>
<keyword evidence="2" id="KW-0812">Transmembrane</keyword>
<feature type="compositionally biased region" description="Pro residues" evidence="1">
    <location>
        <begin position="7"/>
        <end position="23"/>
    </location>
</feature>
<feature type="transmembrane region" description="Helical" evidence="2">
    <location>
        <begin position="268"/>
        <end position="287"/>
    </location>
</feature>
<feature type="region of interest" description="Disordered" evidence="1">
    <location>
        <begin position="1"/>
        <end position="35"/>
    </location>
</feature>
<feature type="region of interest" description="Disordered" evidence="1">
    <location>
        <begin position="188"/>
        <end position="210"/>
    </location>
</feature>
<keyword evidence="2" id="KW-0472">Membrane</keyword>
<organism evidence="3 4">
    <name type="scientific">Streptomyces diastatochromogenes</name>
    <dbReference type="NCBI Taxonomy" id="42236"/>
    <lineage>
        <taxon>Bacteria</taxon>
        <taxon>Bacillati</taxon>
        <taxon>Actinomycetota</taxon>
        <taxon>Actinomycetes</taxon>
        <taxon>Kitasatosporales</taxon>
        <taxon>Streptomycetaceae</taxon>
        <taxon>Streptomyces</taxon>
    </lineage>
</organism>
<reference evidence="3 4" key="1">
    <citation type="submission" date="2016-07" db="EMBL/GenBank/DDBJ databases">
        <title>Draft genome of Streptomyces diastatochromogenes.</title>
        <authorList>
            <person name="Podduturi R."/>
            <person name="Lukassen M.B."/>
            <person name="Clausen N."/>
            <person name="Nielsen J.L."/>
            <person name="Jorgensen N.O."/>
        </authorList>
    </citation>
    <scope>NUCLEOTIDE SEQUENCE [LARGE SCALE GENOMIC DNA]</scope>
    <source>
        <strain evidence="3 4">DSM 40608</strain>
    </source>
</reference>
<keyword evidence="4" id="KW-1185">Reference proteome</keyword>
<dbReference type="AlphaFoldDB" id="A0A233S5P1"/>
<gene>
    <name evidence="3" type="ORF">BEK98_32220</name>
</gene>
<dbReference type="EMBL" id="MCGQ01000033">
    <property type="protein sequence ID" value="OXY91015.1"/>
    <property type="molecule type" value="Genomic_DNA"/>
</dbReference>
<evidence type="ECO:0000313" key="4">
    <source>
        <dbReference type="Proteomes" id="UP000215483"/>
    </source>
</evidence>
<comment type="caution">
    <text evidence="3">The sequence shown here is derived from an EMBL/GenBank/DDBJ whole genome shotgun (WGS) entry which is preliminary data.</text>
</comment>
<keyword evidence="2" id="KW-1133">Transmembrane helix</keyword>
<evidence type="ECO:0000256" key="2">
    <source>
        <dbReference type="SAM" id="Phobius"/>
    </source>
</evidence>
<evidence type="ECO:0000256" key="1">
    <source>
        <dbReference type="SAM" id="MobiDB-lite"/>
    </source>
</evidence>